<keyword evidence="5" id="KW-0175">Coiled coil</keyword>
<sequence length="642" mass="74230">MFNHQTLFETTQFYVQRQNLAVNPRIAALRERHDMMNSIINELNQSSKNDLKRHLLLTSDKITNIFTQIQADKENVNSINLPLQADTKDNKNGSNFKRKSDEQSLGLPSTVNQNFNFQQPLISSNNLRQAVFKPGADMQDLVDQNMILEQLCQNQEHFLKELYEEAENIANSNLIWKKEIIQMNNHIANIDKTISNLECNFVSEVKAVKNQVMNLHITSDQLQEEMDIEFENNQNLMEQNQKYSQELSQLLEIKKQLEKEIEETEMHQKSLKEQNNQFSDFLATSEIKQQELFQRIELTVAEKKDLNDELQSIKGNIRVYCRIRPLLPSEINVEKCTNIIQVTSSNNVALQVPQQHLKSENNQKDYRFSFEQIFDENSSQQTVFAEMSQLIQSLIDGFNVCIFAYGQTGSGKTYTIEGGQSEESKGLMQRSMEMIFQQIKYLQQFGWTYKLFVSFQEVYMEQHRDLITNFKVSEKQDQLVFVEINSIEEFYPLMKRARENRKTGSTMCNDHSSRSHSIFQLKLYGSNTKDGKTCNGTLNLVDLAGSERVTQSKAEGLLLEETKFINRSLTSLGDVINSLAQKDKHTPFRNSKLTYLLQPYLSGEGSKTLMFLNLSPSSSSYHQTLCSLRFGDKVSNIKLKKK</sequence>
<dbReference type="GO" id="GO:0003777">
    <property type="term" value="F:microtubule motor activity"/>
    <property type="evidence" value="ECO:0007669"/>
    <property type="project" value="InterPro"/>
</dbReference>
<dbReference type="Gene3D" id="3.40.850.10">
    <property type="entry name" value="Kinesin motor domain"/>
    <property type="match status" value="1"/>
</dbReference>
<dbReference type="RefSeq" id="XP_001022042.2">
    <property type="nucleotide sequence ID" value="XM_001022042.2"/>
</dbReference>
<dbReference type="SUPFAM" id="SSF52540">
    <property type="entry name" value="P-loop containing nucleoside triphosphate hydrolases"/>
    <property type="match status" value="1"/>
</dbReference>
<dbReference type="eggNOG" id="KOG0239">
    <property type="taxonomic scope" value="Eukaryota"/>
</dbReference>
<evidence type="ECO:0000256" key="3">
    <source>
        <dbReference type="PROSITE-ProRule" id="PRU00283"/>
    </source>
</evidence>
<dbReference type="GO" id="GO:0005524">
    <property type="term" value="F:ATP binding"/>
    <property type="evidence" value="ECO:0007669"/>
    <property type="project" value="UniProtKB-UniRule"/>
</dbReference>
<dbReference type="Proteomes" id="UP000009168">
    <property type="component" value="Unassembled WGS sequence"/>
</dbReference>
<evidence type="ECO:0000313" key="9">
    <source>
        <dbReference type="Proteomes" id="UP000009168"/>
    </source>
</evidence>
<accession>I7M9I1</accession>
<evidence type="ECO:0000256" key="5">
    <source>
        <dbReference type="SAM" id="Coils"/>
    </source>
</evidence>
<feature type="binding site" evidence="3">
    <location>
        <begin position="406"/>
        <end position="413"/>
    </location>
    <ligand>
        <name>ATP</name>
        <dbReference type="ChEBI" id="CHEBI:30616"/>
    </ligand>
</feature>
<keyword evidence="1 3" id="KW-0547">Nucleotide-binding</keyword>
<proteinExistence type="inferred from homology"/>
<feature type="coiled-coil region" evidence="5">
    <location>
        <begin position="205"/>
        <end position="316"/>
    </location>
</feature>
<dbReference type="KEGG" id="tet:TTHERM_00564430"/>
<dbReference type="STRING" id="312017.I7M9I1"/>
<dbReference type="InterPro" id="IPR036961">
    <property type="entry name" value="Kinesin_motor_dom_sf"/>
</dbReference>
<dbReference type="InterPro" id="IPR019821">
    <property type="entry name" value="Kinesin_motor_CS"/>
</dbReference>
<comment type="similarity">
    <text evidence="3 4">Belongs to the TRAFAC class myosin-kinesin ATPase superfamily. Kinesin family.</text>
</comment>
<dbReference type="AlphaFoldDB" id="I7M9I1"/>
<dbReference type="GO" id="GO:0007018">
    <property type="term" value="P:microtubule-based movement"/>
    <property type="evidence" value="ECO:0007669"/>
    <property type="project" value="InterPro"/>
</dbReference>
<protein>
    <recommendedName>
        <fullName evidence="4">Kinesin-like protein</fullName>
    </recommendedName>
</protein>
<dbReference type="InterPro" id="IPR001752">
    <property type="entry name" value="Kinesin_motor_dom"/>
</dbReference>
<keyword evidence="9" id="KW-1185">Reference proteome</keyword>
<evidence type="ECO:0000259" key="7">
    <source>
        <dbReference type="PROSITE" id="PS50067"/>
    </source>
</evidence>
<dbReference type="GO" id="GO:0005874">
    <property type="term" value="C:microtubule"/>
    <property type="evidence" value="ECO:0007669"/>
    <property type="project" value="UniProtKB-KW"/>
</dbReference>
<gene>
    <name evidence="8" type="ORF">TTHERM_00564430</name>
</gene>
<dbReference type="PANTHER" id="PTHR47972">
    <property type="entry name" value="KINESIN-LIKE PROTEIN KLP-3"/>
    <property type="match status" value="1"/>
</dbReference>
<dbReference type="PRINTS" id="PR00380">
    <property type="entry name" value="KINESINHEAVY"/>
</dbReference>
<dbReference type="InterPro" id="IPR027417">
    <property type="entry name" value="P-loop_NTPase"/>
</dbReference>
<dbReference type="GO" id="GO:0008017">
    <property type="term" value="F:microtubule binding"/>
    <property type="evidence" value="ECO:0007669"/>
    <property type="project" value="InterPro"/>
</dbReference>
<keyword evidence="4" id="KW-0493">Microtubule</keyword>
<dbReference type="SMART" id="SM00129">
    <property type="entry name" value="KISc"/>
    <property type="match status" value="1"/>
</dbReference>
<feature type="region of interest" description="Disordered" evidence="6">
    <location>
        <begin position="81"/>
        <end position="109"/>
    </location>
</feature>
<evidence type="ECO:0000313" key="8">
    <source>
        <dbReference type="EMBL" id="EAS01797.2"/>
    </source>
</evidence>
<name>I7M9I1_TETTS</name>
<dbReference type="PROSITE" id="PS50067">
    <property type="entry name" value="KINESIN_MOTOR_2"/>
    <property type="match status" value="1"/>
</dbReference>
<evidence type="ECO:0000256" key="2">
    <source>
        <dbReference type="ARBA" id="ARBA00022840"/>
    </source>
</evidence>
<dbReference type="OrthoDB" id="3176171at2759"/>
<evidence type="ECO:0000256" key="4">
    <source>
        <dbReference type="RuleBase" id="RU000394"/>
    </source>
</evidence>
<organism evidence="8 9">
    <name type="scientific">Tetrahymena thermophila (strain SB210)</name>
    <dbReference type="NCBI Taxonomy" id="312017"/>
    <lineage>
        <taxon>Eukaryota</taxon>
        <taxon>Sar</taxon>
        <taxon>Alveolata</taxon>
        <taxon>Ciliophora</taxon>
        <taxon>Intramacronucleata</taxon>
        <taxon>Oligohymenophorea</taxon>
        <taxon>Hymenostomatida</taxon>
        <taxon>Tetrahymenina</taxon>
        <taxon>Tetrahymenidae</taxon>
        <taxon>Tetrahymena</taxon>
    </lineage>
</organism>
<keyword evidence="3 4" id="KW-0505">Motor protein</keyword>
<feature type="domain" description="Kinesin motor" evidence="7">
    <location>
        <begin position="316"/>
        <end position="637"/>
    </location>
</feature>
<dbReference type="Pfam" id="PF00225">
    <property type="entry name" value="Kinesin"/>
    <property type="match status" value="1"/>
</dbReference>
<dbReference type="PROSITE" id="PS00411">
    <property type="entry name" value="KINESIN_MOTOR_1"/>
    <property type="match status" value="1"/>
</dbReference>
<dbReference type="GeneID" id="7842555"/>
<evidence type="ECO:0000256" key="6">
    <source>
        <dbReference type="SAM" id="MobiDB-lite"/>
    </source>
</evidence>
<dbReference type="InterPro" id="IPR027640">
    <property type="entry name" value="Kinesin-like_fam"/>
</dbReference>
<dbReference type="InParanoid" id="I7M9I1"/>
<evidence type="ECO:0000256" key="1">
    <source>
        <dbReference type="ARBA" id="ARBA00022741"/>
    </source>
</evidence>
<reference evidence="9" key="1">
    <citation type="journal article" date="2006" name="PLoS Biol.">
        <title>Macronuclear genome sequence of the ciliate Tetrahymena thermophila, a model eukaryote.</title>
        <authorList>
            <person name="Eisen J.A."/>
            <person name="Coyne R.S."/>
            <person name="Wu M."/>
            <person name="Wu D."/>
            <person name="Thiagarajan M."/>
            <person name="Wortman J.R."/>
            <person name="Badger J.H."/>
            <person name="Ren Q."/>
            <person name="Amedeo P."/>
            <person name="Jones K.M."/>
            <person name="Tallon L.J."/>
            <person name="Delcher A.L."/>
            <person name="Salzberg S.L."/>
            <person name="Silva J.C."/>
            <person name="Haas B.J."/>
            <person name="Majoros W.H."/>
            <person name="Farzad M."/>
            <person name="Carlton J.M."/>
            <person name="Smith R.K. Jr."/>
            <person name="Garg J."/>
            <person name="Pearlman R.E."/>
            <person name="Karrer K.M."/>
            <person name="Sun L."/>
            <person name="Manning G."/>
            <person name="Elde N.C."/>
            <person name="Turkewitz A.P."/>
            <person name="Asai D.J."/>
            <person name="Wilkes D.E."/>
            <person name="Wang Y."/>
            <person name="Cai H."/>
            <person name="Collins K."/>
            <person name="Stewart B.A."/>
            <person name="Lee S.R."/>
            <person name="Wilamowska K."/>
            <person name="Weinberg Z."/>
            <person name="Ruzzo W.L."/>
            <person name="Wloga D."/>
            <person name="Gaertig J."/>
            <person name="Frankel J."/>
            <person name="Tsao C.-C."/>
            <person name="Gorovsky M.A."/>
            <person name="Keeling P.J."/>
            <person name="Waller R.F."/>
            <person name="Patron N.J."/>
            <person name="Cherry J.M."/>
            <person name="Stover N.A."/>
            <person name="Krieger C.J."/>
            <person name="del Toro C."/>
            <person name="Ryder H.F."/>
            <person name="Williamson S.C."/>
            <person name="Barbeau R.A."/>
            <person name="Hamilton E.P."/>
            <person name="Orias E."/>
        </authorList>
    </citation>
    <scope>NUCLEOTIDE SEQUENCE [LARGE SCALE GENOMIC DNA]</scope>
    <source>
        <strain evidence="9">SB210</strain>
    </source>
</reference>
<keyword evidence="2 3" id="KW-0067">ATP-binding</keyword>
<dbReference type="EMBL" id="GG662556">
    <property type="protein sequence ID" value="EAS01797.2"/>
    <property type="molecule type" value="Genomic_DNA"/>
</dbReference>